<keyword evidence="2" id="KW-1185">Reference proteome</keyword>
<name>A0ACC1T8A4_9APHY</name>
<reference evidence="1" key="1">
    <citation type="submission" date="2022-07" db="EMBL/GenBank/DDBJ databases">
        <title>Genome Sequence of Phlebia brevispora.</title>
        <authorList>
            <person name="Buettner E."/>
        </authorList>
    </citation>
    <scope>NUCLEOTIDE SEQUENCE</scope>
    <source>
        <strain evidence="1">MPL23</strain>
    </source>
</reference>
<comment type="caution">
    <text evidence="1">The sequence shown here is derived from an EMBL/GenBank/DDBJ whole genome shotgun (WGS) entry which is preliminary data.</text>
</comment>
<evidence type="ECO:0000313" key="2">
    <source>
        <dbReference type="Proteomes" id="UP001148662"/>
    </source>
</evidence>
<gene>
    <name evidence="1" type="ORF">NM688_g2615</name>
</gene>
<protein>
    <submittedName>
        <fullName evidence="1">Uncharacterized protein</fullName>
    </submittedName>
</protein>
<evidence type="ECO:0000313" key="1">
    <source>
        <dbReference type="EMBL" id="KAJ3555364.1"/>
    </source>
</evidence>
<dbReference type="EMBL" id="JANHOG010000338">
    <property type="protein sequence ID" value="KAJ3555364.1"/>
    <property type="molecule type" value="Genomic_DNA"/>
</dbReference>
<organism evidence="1 2">
    <name type="scientific">Phlebia brevispora</name>
    <dbReference type="NCBI Taxonomy" id="194682"/>
    <lineage>
        <taxon>Eukaryota</taxon>
        <taxon>Fungi</taxon>
        <taxon>Dikarya</taxon>
        <taxon>Basidiomycota</taxon>
        <taxon>Agaricomycotina</taxon>
        <taxon>Agaricomycetes</taxon>
        <taxon>Polyporales</taxon>
        <taxon>Meruliaceae</taxon>
        <taxon>Phlebia</taxon>
    </lineage>
</organism>
<dbReference type="Proteomes" id="UP001148662">
    <property type="component" value="Unassembled WGS sequence"/>
</dbReference>
<accession>A0ACC1T8A4</accession>
<sequence>MKLISFFSSRSSQGNSVERCDLVIQYLQTRFLGRVLVSLIEVLMSSEVVEKKAKVDILACWRCASSKPFPDDSSVYYLVRRLTEKNKYQEDVRAGKENPVWISRENHLKIRHQYLHISPSHIVTIYSDEILRDDVALEVPLQIKHVSALPIIPSSLASVSCASLGLGGMLEKLNEILRTSYTLDTLGLLPHLEACIQRHYDVGMAFGRLRVHWYSTFVDLQARLDVLEERDWRAREEALDKVKNRIVLPQIRPRRVWDLYSNRVLPTWAILPDLSLGVCMDETLIWGVSHSWVAEDMRHNVRTPINGGEWPVPLPQDITLERVRVELLNLGAEYVWLDVLCLRQADEGAPDSPQEVLRKEEWKLDVPTIGAIYQTGQNIVTYFSGLGRPFHLGDLDCERHWLNRAWTVQEAERSTIIAGLTDKSPFPPPHGEKERVHQAHKRIPRVGTYACSATNEIDKIAGLSYLLQSNMLPAYVYSSQSCAIEDAWYRLVQTMHGKYRGQMLFLYPAPGNGRYMWLPSWQQITSEELSTRKFSEARMLTAVDYDEGTQSYKYRGYYLDNCIIEGLTEPNSRGRCRHGRLKLRDAPSAEPFTVIAHHQQAIPEDQGYVVVASVAALDLMMGMFGEIYCVVGLFDADQGTVEKVSVLELKLDGSAGDDALEKLMTHAHAGELIVDRRVLVTPRGVTDTERRPRICRPHVAISSSTGRGPAVGIVFNSLMEMDGLALMCARKQAPRRQSASANPRVISLDPEKWAVRRYALTVLCAARPRRTSCSTTRPYSEDGKDIFCGRMPTETQVLAFDIYGTLLDPGAIAAKIVDLHPALNAARADELCVTWRKHQLEYTFRLNSMGIYEPFDAVTKRALQHTIAEHGDQYLENDIDRIMEAYNELQPFQGVREALKAISEVPNVKRFVFSNGTLPMVTPALKAAGLISLVDGIFVVDSVKAYKPAKKVYEGLVEYAGQIAGTSITPDRVWLVSGNPFDITGARHAGLNAIWINRSLSQGWIDRAVDLKPSKIVHGLDGVIQVLSELP</sequence>
<proteinExistence type="predicted"/>